<evidence type="ECO:0000256" key="9">
    <source>
        <dbReference type="ARBA" id="ARBA00023239"/>
    </source>
</evidence>
<comment type="function">
    <text evidence="11">Catalyzes the sequential decarboxylation of the four acetate side chains of uroporphyrinogen to form coproporphyrinogen and participates in the fifth step in the heme biosynthetic pathway. Isomer I or isomer III of uroporphyrinogen may serve as substrate, but only coproporphyrinogen III can ultimately be converted to heme. In vitro also decarboxylates pentacarboxylate porphyrinogen I.</text>
</comment>
<keyword evidence="10 14" id="KW-0627">Porphyrin biosynthesis</keyword>
<dbReference type="GO" id="GO:0005829">
    <property type="term" value="C:cytosol"/>
    <property type="evidence" value="ECO:0007669"/>
    <property type="project" value="UniProtKB-SubCell"/>
</dbReference>
<dbReference type="PROSITE" id="PS00906">
    <property type="entry name" value="UROD_1"/>
    <property type="match status" value="1"/>
</dbReference>
<dbReference type="InterPro" id="IPR000257">
    <property type="entry name" value="Uroporphyrinogen_deCOase"/>
</dbReference>
<dbReference type="InterPro" id="IPR006361">
    <property type="entry name" value="Uroporphyrinogen_deCO2ase_HemE"/>
</dbReference>
<organism evidence="18 19">
    <name type="scientific">Odynerus spinipes</name>
    <dbReference type="NCBI Taxonomy" id="1348599"/>
    <lineage>
        <taxon>Eukaryota</taxon>
        <taxon>Metazoa</taxon>
        <taxon>Ecdysozoa</taxon>
        <taxon>Arthropoda</taxon>
        <taxon>Hexapoda</taxon>
        <taxon>Insecta</taxon>
        <taxon>Pterygota</taxon>
        <taxon>Neoptera</taxon>
        <taxon>Endopterygota</taxon>
        <taxon>Hymenoptera</taxon>
        <taxon>Apocrita</taxon>
        <taxon>Aculeata</taxon>
        <taxon>Vespoidea</taxon>
        <taxon>Vespidae</taxon>
        <taxon>Eumeninae</taxon>
        <taxon>Odynerus</taxon>
    </lineage>
</organism>
<evidence type="ECO:0000256" key="1">
    <source>
        <dbReference type="ARBA" id="ARBA00004514"/>
    </source>
</evidence>
<proteinExistence type="inferred from homology"/>
<evidence type="ECO:0000256" key="2">
    <source>
        <dbReference type="ARBA" id="ARBA00004804"/>
    </source>
</evidence>
<evidence type="ECO:0000256" key="3">
    <source>
        <dbReference type="ARBA" id="ARBA00009935"/>
    </source>
</evidence>
<comment type="pathway">
    <text evidence="2 14">Porphyrin-containing compound metabolism; protoporphyrin-IX biosynthesis; coproporphyrinogen-III from 5-aminolevulinate: step 4/4.</text>
</comment>
<protein>
    <recommendedName>
        <fullName evidence="6 14">Uroporphyrinogen decarboxylase</fullName>
        <ecNumber evidence="5 14">4.1.1.37</ecNumber>
    </recommendedName>
</protein>
<gene>
    <name evidence="18" type="ORF">KPH14_011812</name>
</gene>
<accession>A0AAD9VTV2</accession>
<dbReference type="Gene3D" id="1.20.58.890">
    <property type="match status" value="1"/>
</dbReference>
<evidence type="ECO:0000313" key="19">
    <source>
        <dbReference type="Proteomes" id="UP001258017"/>
    </source>
</evidence>
<evidence type="ECO:0000256" key="8">
    <source>
        <dbReference type="ARBA" id="ARBA00022793"/>
    </source>
</evidence>
<feature type="domain" description="Uroporphyrinogen decarboxylase (URO-D)" evidence="17">
    <location>
        <begin position="31"/>
        <end position="40"/>
    </location>
</feature>
<evidence type="ECO:0000256" key="4">
    <source>
        <dbReference type="ARBA" id="ARBA00011738"/>
    </source>
</evidence>
<evidence type="ECO:0000256" key="14">
    <source>
        <dbReference type="RuleBase" id="RU000554"/>
    </source>
</evidence>
<evidence type="ECO:0000256" key="15">
    <source>
        <dbReference type="RuleBase" id="RU004169"/>
    </source>
</evidence>
<comment type="caution">
    <text evidence="18">The sequence shown here is derived from an EMBL/GenBank/DDBJ whole genome shotgun (WGS) entry which is preliminary data.</text>
</comment>
<keyword evidence="9 14" id="KW-0456">Lyase</keyword>
<evidence type="ECO:0000256" key="12">
    <source>
        <dbReference type="ARBA" id="ARBA00047341"/>
    </source>
</evidence>
<keyword evidence="16" id="KW-0175">Coiled coil</keyword>
<dbReference type="SUPFAM" id="SSF51726">
    <property type="entry name" value="UROD/MetE-like"/>
    <property type="match status" value="1"/>
</dbReference>
<dbReference type="EC" id="4.1.1.37" evidence="5 14"/>
<dbReference type="EMBL" id="JAIFRP010000011">
    <property type="protein sequence ID" value="KAK2586786.1"/>
    <property type="molecule type" value="Genomic_DNA"/>
</dbReference>
<dbReference type="GO" id="GO:0006783">
    <property type="term" value="P:heme biosynthetic process"/>
    <property type="evidence" value="ECO:0007669"/>
    <property type="project" value="TreeGrafter"/>
</dbReference>
<comment type="catalytic activity">
    <reaction evidence="12">
        <text>uroporphyrinogen I + 4 H(+) = coproporphyrinogen I + 4 CO2</text>
        <dbReference type="Rhea" id="RHEA:31239"/>
        <dbReference type="ChEBI" id="CHEBI:15378"/>
        <dbReference type="ChEBI" id="CHEBI:16526"/>
        <dbReference type="ChEBI" id="CHEBI:62626"/>
        <dbReference type="ChEBI" id="CHEBI:62631"/>
    </reaction>
    <physiologicalReaction direction="left-to-right" evidence="12">
        <dbReference type="Rhea" id="RHEA:31240"/>
    </physiologicalReaction>
</comment>
<evidence type="ECO:0000256" key="13">
    <source>
        <dbReference type="ARBA" id="ARBA00048411"/>
    </source>
</evidence>
<dbReference type="Pfam" id="PF01208">
    <property type="entry name" value="URO-D"/>
    <property type="match status" value="1"/>
</dbReference>
<comment type="subcellular location">
    <subcellularLocation>
        <location evidence="1">Cytoplasm</location>
        <location evidence="1">Cytosol</location>
    </subcellularLocation>
</comment>
<reference evidence="18" key="2">
    <citation type="journal article" date="2023" name="Commun. Biol.">
        <title>Intrasexual cuticular hydrocarbon dimorphism in a wasp sheds light on hydrocarbon biosynthesis genes in Hymenoptera.</title>
        <authorList>
            <person name="Moris V.C."/>
            <person name="Podsiadlowski L."/>
            <person name="Martin S."/>
            <person name="Oeyen J.P."/>
            <person name="Donath A."/>
            <person name="Petersen M."/>
            <person name="Wilbrandt J."/>
            <person name="Misof B."/>
            <person name="Liedtke D."/>
            <person name="Thamm M."/>
            <person name="Scheiner R."/>
            <person name="Schmitt T."/>
            <person name="Niehuis O."/>
        </authorList>
    </citation>
    <scope>NUCLEOTIDE SEQUENCE</scope>
    <source>
        <strain evidence="18">GBR_01_08_01A</strain>
    </source>
</reference>
<keyword evidence="8 14" id="KW-0210">Decarboxylase</keyword>
<evidence type="ECO:0000256" key="11">
    <source>
        <dbReference type="ARBA" id="ARBA00045708"/>
    </source>
</evidence>
<keyword evidence="7" id="KW-0963">Cytoplasm</keyword>
<evidence type="ECO:0000256" key="6">
    <source>
        <dbReference type="ARBA" id="ARBA00014308"/>
    </source>
</evidence>
<sequence>MPLSMTEHNFPPLQNDLILKTIRGEPVDRVPVWIMRQAGRYLPEFQEVRAKHDFFDVCQNPSLACEVTLQPIKRFDLDASIIFSDILTIPQAMGMTVDMVPKVGPVLPHPLNDPSDLSRLVKPAVEKDLKYVGDAITLTRHKLEGKVPLIGFTGAPWTLMGYMVQGGGSSTMAKPRTWLYKYPNDSQHLLELITDVVVDYLVMQVKAGAQLLQVFESNGDYLNDELFVKYSLPYFIRISNEVRTKLKEQNIMEVPMIAFPKGATMSSLKMLAKTQCYDVIGLDWTVDPAEARNSLGIYLIFLEISFENSVRMESPLPHIMESADCDSTVKPKDRLVNLLDQIEVHVEQLRRDAWRLEEEKDTLLTTLDTIRNNELLGTLEEPADKDDVLRYAERLSMRCLTVDVLVKIQRDTVQQEALHQVNGLIDGLVIGLRQDPSGTRQKCAAFMNACSSQAMGHSDKNFETAILGCTIDDQKRVKKRLQGLLDYIDKMHTIEFQ</sequence>
<dbReference type="InterPro" id="IPR038071">
    <property type="entry name" value="UROD/MetE-like_sf"/>
</dbReference>
<feature type="coiled-coil region" evidence="16">
    <location>
        <begin position="332"/>
        <end position="366"/>
    </location>
</feature>
<dbReference type="GO" id="GO:0004853">
    <property type="term" value="F:uroporphyrinogen decarboxylase activity"/>
    <property type="evidence" value="ECO:0007669"/>
    <property type="project" value="UniProtKB-EC"/>
</dbReference>
<dbReference type="Gene3D" id="3.20.20.210">
    <property type="match status" value="1"/>
</dbReference>
<evidence type="ECO:0000313" key="18">
    <source>
        <dbReference type="EMBL" id="KAK2586786.1"/>
    </source>
</evidence>
<dbReference type="CDD" id="cd00717">
    <property type="entry name" value="URO-D"/>
    <property type="match status" value="1"/>
</dbReference>
<dbReference type="Proteomes" id="UP001258017">
    <property type="component" value="Unassembled WGS sequence"/>
</dbReference>
<evidence type="ECO:0000256" key="5">
    <source>
        <dbReference type="ARBA" id="ARBA00012288"/>
    </source>
</evidence>
<comment type="subunit">
    <text evidence="4">Homodimer.</text>
</comment>
<comment type="catalytic activity">
    <reaction evidence="13">
        <text>uroporphyrinogen III + 4 H(+) = coproporphyrinogen III + 4 CO2</text>
        <dbReference type="Rhea" id="RHEA:19865"/>
        <dbReference type="ChEBI" id="CHEBI:15378"/>
        <dbReference type="ChEBI" id="CHEBI:16526"/>
        <dbReference type="ChEBI" id="CHEBI:57308"/>
        <dbReference type="ChEBI" id="CHEBI:57309"/>
        <dbReference type="EC" id="4.1.1.37"/>
    </reaction>
    <physiologicalReaction direction="left-to-right" evidence="13">
        <dbReference type="Rhea" id="RHEA:19866"/>
    </physiologicalReaction>
</comment>
<dbReference type="PANTHER" id="PTHR21091">
    <property type="entry name" value="METHYLTETRAHYDROFOLATE:HOMOCYSTEINE METHYLTRANSFERASE RELATED"/>
    <property type="match status" value="1"/>
</dbReference>
<dbReference type="NCBIfam" id="TIGR01464">
    <property type="entry name" value="hemE"/>
    <property type="match status" value="1"/>
</dbReference>
<keyword evidence="19" id="KW-1185">Reference proteome</keyword>
<evidence type="ECO:0000256" key="7">
    <source>
        <dbReference type="ARBA" id="ARBA00022490"/>
    </source>
</evidence>
<evidence type="ECO:0000256" key="10">
    <source>
        <dbReference type="ARBA" id="ARBA00023244"/>
    </source>
</evidence>
<comment type="similarity">
    <text evidence="3 15">Belongs to the uroporphyrinogen decarboxylase family.</text>
</comment>
<evidence type="ECO:0000259" key="17">
    <source>
        <dbReference type="PROSITE" id="PS00906"/>
    </source>
</evidence>
<name>A0AAD9VTV2_9HYME</name>
<dbReference type="PANTHER" id="PTHR21091:SF169">
    <property type="entry name" value="UROPORPHYRINOGEN DECARBOXYLASE"/>
    <property type="match status" value="1"/>
</dbReference>
<dbReference type="AlphaFoldDB" id="A0AAD9VTV2"/>
<evidence type="ECO:0000256" key="16">
    <source>
        <dbReference type="SAM" id="Coils"/>
    </source>
</evidence>
<dbReference type="FunFam" id="3.20.20.210:FF:000008">
    <property type="entry name" value="Uroporphyrinogen decarboxylase"/>
    <property type="match status" value="1"/>
</dbReference>
<reference evidence="18" key="1">
    <citation type="submission" date="2021-08" db="EMBL/GenBank/DDBJ databases">
        <authorList>
            <person name="Misof B."/>
            <person name="Oliver O."/>
            <person name="Podsiadlowski L."/>
            <person name="Donath A."/>
            <person name="Peters R."/>
            <person name="Mayer C."/>
            <person name="Rust J."/>
            <person name="Gunkel S."/>
            <person name="Lesny P."/>
            <person name="Martin S."/>
            <person name="Oeyen J.P."/>
            <person name="Petersen M."/>
            <person name="Panagiotis P."/>
            <person name="Wilbrandt J."/>
            <person name="Tanja T."/>
        </authorList>
    </citation>
    <scope>NUCLEOTIDE SEQUENCE</scope>
    <source>
        <strain evidence="18">GBR_01_08_01A</strain>
        <tissue evidence="18">Thorax + abdomen</tissue>
    </source>
</reference>